<dbReference type="InterPro" id="IPR001173">
    <property type="entry name" value="Glyco_trans_2-like"/>
</dbReference>
<keyword evidence="2" id="KW-1133">Transmembrane helix</keyword>
<gene>
    <name evidence="4" type="ORF">AFM12_00780</name>
</gene>
<feature type="transmembrane region" description="Helical" evidence="2">
    <location>
        <begin position="321"/>
        <end position="343"/>
    </location>
</feature>
<keyword evidence="2" id="KW-0472">Membrane</keyword>
<evidence type="ECO:0000256" key="2">
    <source>
        <dbReference type="SAM" id="Phobius"/>
    </source>
</evidence>
<dbReference type="PANTHER" id="PTHR43630">
    <property type="entry name" value="POLY-BETA-1,6-N-ACETYL-D-GLUCOSAMINE SYNTHASE"/>
    <property type="match status" value="1"/>
</dbReference>
<dbReference type="PANTHER" id="PTHR43630:SF2">
    <property type="entry name" value="GLYCOSYLTRANSFERASE"/>
    <property type="match status" value="1"/>
</dbReference>
<dbReference type="SUPFAM" id="SSF53448">
    <property type="entry name" value="Nucleotide-diphospho-sugar transferases"/>
    <property type="match status" value="1"/>
</dbReference>
<accession>A0A0P7BGF4</accession>
<name>A0A0P7BGF4_9BACT</name>
<comment type="caution">
    <text evidence="4">The sequence shown here is derived from an EMBL/GenBank/DDBJ whole genome shotgun (WGS) entry which is preliminary data.</text>
</comment>
<protein>
    <recommendedName>
        <fullName evidence="3">Glycosyltransferase 2-like domain-containing protein</fullName>
    </recommendedName>
</protein>
<feature type="transmembrane region" description="Helical" evidence="2">
    <location>
        <begin position="273"/>
        <end position="290"/>
    </location>
</feature>
<proteinExistence type="inferred from homology"/>
<feature type="domain" description="Glycosyltransferase 2-like" evidence="3">
    <location>
        <begin position="23"/>
        <end position="149"/>
    </location>
</feature>
<keyword evidence="2" id="KW-0812">Transmembrane</keyword>
<evidence type="ECO:0000313" key="4">
    <source>
        <dbReference type="EMBL" id="KPM50085.1"/>
    </source>
</evidence>
<organism evidence="4 5">
    <name type="scientific">Jiulongibacter sediminis</name>
    <dbReference type="NCBI Taxonomy" id="1605367"/>
    <lineage>
        <taxon>Bacteria</taxon>
        <taxon>Pseudomonadati</taxon>
        <taxon>Bacteroidota</taxon>
        <taxon>Cytophagia</taxon>
        <taxon>Cytophagales</taxon>
        <taxon>Leadbetterellaceae</taxon>
        <taxon>Jiulongibacter</taxon>
    </lineage>
</organism>
<sequence length="356" mass="41242">MYQWWAWPDFRPLNFIEKRRRLTVIIPVRNEAANIENLLKDLNSQTLNKWLFEVIIADDDSTDNTVEIVKKLQSTLSIDLKINQLPPRYQNTSPKKRAITETMKMASGEIIVCTDGDCRVGANWLMSISNYFEAKQPVFLSSPVYFLSPHNELTFFQRIWVRLQQIEFASLIVSGAVSIKMGYPNMCSGANIAYQKSAFKEVRGFEGNEHIASGDDEFLMHKMAKEFKGRVHYLKSKEAIVLTNALSDLKSFYYQRKRWAGKWSHYTSFAPKAMAAFIFLCNTALVYAFVTGNFYLAFIKLWPEFLFLGGLLLFFKSASNLILVPFLQVIYPFYVLFFGLSSLDKKTYTWKNRKLK</sequence>
<evidence type="ECO:0000313" key="5">
    <source>
        <dbReference type="Proteomes" id="UP000050454"/>
    </source>
</evidence>
<dbReference type="STRING" id="1605367.AFM12_00780"/>
<dbReference type="InterPro" id="IPR029044">
    <property type="entry name" value="Nucleotide-diphossugar_trans"/>
</dbReference>
<dbReference type="EMBL" id="LGTQ01000005">
    <property type="protein sequence ID" value="KPM50085.1"/>
    <property type="molecule type" value="Genomic_DNA"/>
</dbReference>
<dbReference type="AlphaFoldDB" id="A0A0P7BGF4"/>
<dbReference type="Gene3D" id="3.90.550.10">
    <property type="entry name" value="Spore Coat Polysaccharide Biosynthesis Protein SpsA, Chain A"/>
    <property type="match status" value="1"/>
</dbReference>
<evidence type="ECO:0000256" key="1">
    <source>
        <dbReference type="ARBA" id="ARBA00038494"/>
    </source>
</evidence>
<evidence type="ECO:0000259" key="3">
    <source>
        <dbReference type="Pfam" id="PF00535"/>
    </source>
</evidence>
<dbReference type="Proteomes" id="UP000050454">
    <property type="component" value="Unassembled WGS sequence"/>
</dbReference>
<keyword evidence="5" id="KW-1185">Reference proteome</keyword>
<dbReference type="PATRIC" id="fig|1605367.3.peg.1486"/>
<comment type="similarity">
    <text evidence="1">Belongs to the glycosyltransferase 2 family. WaaE/KdtX subfamily.</text>
</comment>
<reference evidence="4 5" key="1">
    <citation type="submission" date="2015-07" db="EMBL/GenBank/DDBJ databases">
        <title>The draft genome sequence of Leadbetterella sp. JN14-9.</title>
        <authorList>
            <person name="Liu Y."/>
            <person name="Du J."/>
            <person name="Shao Z."/>
        </authorList>
    </citation>
    <scope>NUCLEOTIDE SEQUENCE [LARGE SCALE GENOMIC DNA]</scope>
    <source>
        <strain evidence="4 5">JN14-9</strain>
    </source>
</reference>
<dbReference type="Pfam" id="PF00535">
    <property type="entry name" value="Glycos_transf_2"/>
    <property type="match status" value="1"/>
</dbReference>